<sequence length="198" mass="23553">MLNKEDTFWSTNDESDEDFESMIGLNKQNQASNLKVEYLEETNNNIPKKEESIEDSYVEVTNDLNKSLPEKENEKNNNEQRFEFSSDSATDKMNIIWSDDEGDFPLILENNVEQVEVEGFLQNMVLDKYNDISNVKYNNDNENLEFENNKNLKFSIENEKFKECFYKQNDDGLDFEKKNLMKKLFMKKTFTIKLKIYF</sequence>
<proteinExistence type="predicted"/>
<evidence type="ECO:0000313" key="2">
    <source>
        <dbReference type="EMBL" id="EQB61522.1"/>
    </source>
</evidence>
<feature type="region of interest" description="Disordered" evidence="1">
    <location>
        <begin position="67"/>
        <end position="86"/>
    </location>
</feature>
<dbReference type="HOGENOM" id="CLU_1378497_0_0_1"/>
<reference evidence="2 3" key="1">
    <citation type="journal article" date="2013" name="BMC Genomics">
        <title>Genome sequencing and comparative genomics of honey bee microsporidia, Nosema apis reveal novel insights into host-parasite interactions.</title>
        <authorList>
            <person name="Chen Yp."/>
            <person name="Pettis J.S."/>
            <person name="Zhao Y."/>
            <person name="Liu X."/>
            <person name="Tallon L.J."/>
            <person name="Sadzewicz L.D."/>
            <person name="Li R."/>
            <person name="Zheng H."/>
            <person name="Huang S."/>
            <person name="Zhang X."/>
            <person name="Hamilton M.C."/>
            <person name="Pernal S.F."/>
            <person name="Melathopoulos A.P."/>
            <person name="Yan X."/>
            <person name="Evans J.D."/>
        </authorList>
    </citation>
    <scope>NUCLEOTIDE SEQUENCE [LARGE SCALE GENOMIC DNA]</scope>
    <source>
        <strain evidence="2 3">BRL 01</strain>
    </source>
</reference>
<organism evidence="2 3">
    <name type="scientific">Vairimorpha apis BRL 01</name>
    <dbReference type="NCBI Taxonomy" id="1037528"/>
    <lineage>
        <taxon>Eukaryota</taxon>
        <taxon>Fungi</taxon>
        <taxon>Fungi incertae sedis</taxon>
        <taxon>Microsporidia</taxon>
        <taxon>Nosematidae</taxon>
        <taxon>Vairimorpha</taxon>
    </lineage>
</organism>
<dbReference type="AlphaFoldDB" id="T0L1Z2"/>
<name>T0L1Z2_9MICR</name>
<feature type="compositionally biased region" description="Basic and acidic residues" evidence="1">
    <location>
        <begin position="68"/>
        <end position="84"/>
    </location>
</feature>
<dbReference type="Proteomes" id="UP000053780">
    <property type="component" value="Unassembled WGS sequence"/>
</dbReference>
<evidence type="ECO:0000256" key="1">
    <source>
        <dbReference type="SAM" id="MobiDB-lite"/>
    </source>
</evidence>
<dbReference type="VEuPathDB" id="MicrosporidiaDB:NAPIS_ORF00908"/>
<protein>
    <submittedName>
        <fullName evidence="2">Uncharacterized protein</fullName>
    </submittedName>
</protein>
<dbReference type="EMBL" id="KE647131">
    <property type="protein sequence ID" value="EQB61522.1"/>
    <property type="molecule type" value="Genomic_DNA"/>
</dbReference>
<keyword evidence="3" id="KW-1185">Reference proteome</keyword>
<evidence type="ECO:0000313" key="3">
    <source>
        <dbReference type="Proteomes" id="UP000053780"/>
    </source>
</evidence>
<accession>T0L1Z2</accession>
<gene>
    <name evidence="2" type="ORF">NAPIS_ORF00908</name>
</gene>